<accession>A0A023DHM5</accession>
<organism evidence="1 2">
    <name type="scientific">Parageobacillus caldoxylosilyticus NBRC 107762</name>
    <dbReference type="NCBI Taxonomy" id="1220594"/>
    <lineage>
        <taxon>Bacteria</taxon>
        <taxon>Bacillati</taxon>
        <taxon>Bacillota</taxon>
        <taxon>Bacilli</taxon>
        <taxon>Bacillales</taxon>
        <taxon>Anoxybacillaceae</taxon>
        <taxon>Saccharococcus</taxon>
    </lineage>
</organism>
<comment type="caution">
    <text evidence="1">The sequence shown here is derived from an EMBL/GenBank/DDBJ whole genome shotgun (WGS) entry which is preliminary data.</text>
</comment>
<evidence type="ECO:0000313" key="2">
    <source>
        <dbReference type="Proteomes" id="UP000023561"/>
    </source>
</evidence>
<name>A0A023DHM5_9BACL</name>
<dbReference type="Proteomes" id="UP000023561">
    <property type="component" value="Unassembled WGS sequence"/>
</dbReference>
<protein>
    <submittedName>
        <fullName evidence="1">Uncharacterized protein</fullName>
    </submittedName>
</protein>
<evidence type="ECO:0000313" key="1">
    <source>
        <dbReference type="EMBL" id="GAJ40809.1"/>
    </source>
</evidence>
<dbReference type="EMBL" id="BAWO01000051">
    <property type="protein sequence ID" value="GAJ40809.1"/>
    <property type="molecule type" value="Genomic_DNA"/>
</dbReference>
<sequence>MKRKKQTPDKIKGYKYTITFIDAKGKKINMTIFDDRLVRTQQQYTMKRSIKKCRQERTMDVRANQKRASRREQDALFVIPSKSKGLLVLLSG</sequence>
<gene>
    <name evidence="1" type="ORF">GCA01S_051_00330</name>
</gene>
<reference evidence="1 2" key="1">
    <citation type="submission" date="2014-04" db="EMBL/GenBank/DDBJ databases">
        <title>Whole genome shotgun sequence of Geobacillus caldoxylosilyticus NBRC 107762.</title>
        <authorList>
            <person name="Hosoyama A."/>
            <person name="Hosoyama Y."/>
            <person name="Katano-Makiyama Y."/>
            <person name="Tsuchikane K."/>
            <person name="Ohji S."/>
            <person name="Ichikawa N."/>
            <person name="Yamazoe A."/>
            <person name="Fujita N."/>
        </authorList>
    </citation>
    <scope>NUCLEOTIDE SEQUENCE [LARGE SCALE GENOMIC DNA]</scope>
    <source>
        <strain evidence="1 2">NBRC 107762</strain>
    </source>
</reference>
<dbReference type="AlphaFoldDB" id="A0A023DHM5"/>
<keyword evidence="2" id="KW-1185">Reference proteome</keyword>
<proteinExistence type="predicted"/>